<dbReference type="STRING" id="1612202.SAMN05421734_10498"/>
<dbReference type="EMBL" id="FMYI01000004">
    <property type="protein sequence ID" value="SDC08291.1"/>
    <property type="molecule type" value="Genomic_DNA"/>
</dbReference>
<accession>A0A1G6IPD9</accession>
<gene>
    <name evidence="1" type="ORF">SAMN05421734_10498</name>
</gene>
<evidence type="ECO:0000313" key="2">
    <source>
        <dbReference type="Proteomes" id="UP000242949"/>
    </source>
</evidence>
<organism evidence="1 2">
    <name type="scientific">Pelagirhabdus alkalitolerans</name>
    <dbReference type="NCBI Taxonomy" id="1612202"/>
    <lineage>
        <taxon>Bacteria</taxon>
        <taxon>Bacillati</taxon>
        <taxon>Bacillota</taxon>
        <taxon>Bacilli</taxon>
        <taxon>Bacillales</taxon>
        <taxon>Bacillaceae</taxon>
        <taxon>Pelagirhabdus</taxon>
    </lineage>
</organism>
<dbReference type="Proteomes" id="UP000242949">
    <property type="component" value="Unassembled WGS sequence"/>
</dbReference>
<protein>
    <submittedName>
        <fullName evidence="1">Uncharacterized protein</fullName>
    </submittedName>
</protein>
<reference evidence="2" key="1">
    <citation type="submission" date="2016-09" db="EMBL/GenBank/DDBJ databases">
        <authorList>
            <person name="Varghese N."/>
            <person name="Submissions S."/>
        </authorList>
    </citation>
    <scope>NUCLEOTIDE SEQUENCE [LARGE SCALE GENOMIC DNA]</scope>
    <source>
        <strain evidence="2">S5</strain>
    </source>
</reference>
<evidence type="ECO:0000313" key="1">
    <source>
        <dbReference type="EMBL" id="SDC08291.1"/>
    </source>
</evidence>
<proteinExistence type="predicted"/>
<sequence length="670" mass="71330">MNSNVCHLLQTGGVVSCYLSDSSGTPVESGIVCTVDDKREDVKVKTSKGQEVNLQKIWIKKEGFIVVQVTNDSEQCQSIPIPFCLNERVILCAPEGTDIVCKTRDFNCHVSIDCQNGVYRGMTIDLDVCLDVQVSAGVAIEIYGDACHPREILANNDCKDKGSIRPLPRISVNPSSQKRIETMEQNKRTQNCTHVAKVYDWVILKSQKTIRKSAEDAPFICDRCALHFFVPAVLVCERTISGTLECNGERVEGASIQFSSTPDIVTFSPDPAVTDENGHLTTVVTVPPGTDTTNIEITASSTINGDLVSTTLPTIVLCLAEPCILTLFGSETMTCDDVVSGRVWCNNTFVPGVEVELTANPPIVSFDPNPTITDGMGDYFANVSIPDGTPPTDVEITATATVNGELLTETITVNVSCESECELTLNADAFITCEGEITGVLTCDGAPVEGQQVDFSIFPSVGQFNPNPVMTLADGSFSTTLTIPEETPHLSTVVTATTIVGGQSVGRHINVHVECLPVVECPCKFRIGISGNAAPATVDVVSVGVPSTLTGTINVTAVQCFSASAMCNPAVDNFNVSFGSGGNTINFITGRRIEIECDGNTFARVRGMARVTGNVLPGGIYEVTITCDIGTGGLATWTVNATDFSGNSFSTSFMAQINPATFIGDCQDVP</sequence>
<name>A0A1G6IPD9_9BACI</name>
<dbReference type="AlphaFoldDB" id="A0A1G6IPD9"/>
<dbReference type="RefSeq" id="WP_245719420.1">
    <property type="nucleotide sequence ID" value="NZ_FMYI01000004.1"/>
</dbReference>
<keyword evidence="2" id="KW-1185">Reference proteome</keyword>